<feature type="compositionally biased region" description="Basic and acidic residues" evidence="1">
    <location>
        <begin position="228"/>
        <end position="241"/>
    </location>
</feature>
<name>A0ABD2LG51_9BILA</name>
<evidence type="ECO:0000256" key="1">
    <source>
        <dbReference type="SAM" id="MobiDB-lite"/>
    </source>
</evidence>
<gene>
    <name evidence="2" type="ORF">niasHT_014054</name>
</gene>
<dbReference type="EMBL" id="JBICBT010000422">
    <property type="protein sequence ID" value="KAL3114210.1"/>
    <property type="molecule type" value="Genomic_DNA"/>
</dbReference>
<feature type="region of interest" description="Disordered" evidence="1">
    <location>
        <begin position="228"/>
        <end position="253"/>
    </location>
</feature>
<reference evidence="2 3" key="1">
    <citation type="submission" date="2024-10" db="EMBL/GenBank/DDBJ databases">
        <authorList>
            <person name="Kim D."/>
        </authorList>
    </citation>
    <scope>NUCLEOTIDE SEQUENCE [LARGE SCALE GENOMIC DNA]</scope>
    <source>
        <strain evidence="2">BH-2024</strain>
    </source>
</reference>
<comment type="caution">
    <text evidence="2">The sequence shown here is derived from an EMBL/GenBank/DDBJ whole genome shotgun (WGS) entry which is preliminary data.</text>
</comment>
<keyword evidence="3" id="KW-1185">Reference proteome</keyword>
<dbReference type="AlphaFoldDB" id="A0ABD2LG51"/>
<evidence type="ECO:0000313" key="2">
    <source>
        <dbReference type="EMBL" id="KAL3114210.1"/>
    </source>
</evidence>
<organism evidence="2 3">
    <name type="scientific">Heterodera trifolii</name>
    <dbReference type="NCBI Taxonomy" id="157864"/>
    <lineage>
        <taxon>Eukaryota</taxon>
        <taxon>Metazoa</taxon>
        <taxon>Ecdysozoa</taxon>
        <taxon>Nematoda</taxon>
        <taxon>Chromadorea</taxon>
        <taxon>Rhabditida</taxon>
        <taxon>Tylenchina</taxon>
        <taxon>Tylenchomorpha</taxon>
        <taxon>Tylenchoidea</taxon>
        <taxon>Heteroderidae</taxon>
        <taxon>Heteroderinae</taxon>
        <taxon>Heterodera</taxon>
    </lineage>
</organism>
<sequence length="318" mass="36401">MGNKGKKNRRMWSGIKPGDENFTPIPASIGLSEDQRKWEDLSFWQRAENSEYFQREGKERWLRACLLLNSQEDFRIAYKIGPPDLYTDEALGNLDTRQRRATLDSLKKMHPGIQFPEPLQNFSPEPLDLMYGLVMLKDLSLEQLLLYVQPGSYFYPDSPTDEINEMVQQFKWEEKEGRRYNWTDSNSMPFADWEVGAKVPKTTKTPSAQSPPPIFAESQKDKFVKKQVEKGKPTGENERKMTTMAPEGAPDDIPSGFGGILRQKAATKPKKNVRWSTLMMMSDGNKVQLVASGFQMVDNESVRMAMDAPLDDDGWEDL</sequence>
<evidence type="ECO:0000313" key="3">
    <source>
        <dbReference type="Proteomes" id="UP001620626"/>
    </source>
</evidence>
<dbReference type="Proteomes" id="UP001620626">
    <property type="component" value="Unassembled WGS sequence"/>
</dbReference>
<accession>A0ABD2LG51</accession>
<protein>
    <submittedName>
        <fullName evidence="2">Uncharacterized protein</fullName>
    </submittedName>
</protein>
<proteinExistence type="predicted"/>